<evidence type="ECO:0000256" key="1">
    <source>
        <dbReference type="ARBA" id="ARBA00004651"/>
    </source>
</evidence>
<feature type="transmembrane region" description="Helical" evidence="7">
    <location>
        <begin position="249"/>
        <end position="271"/>
    </location>
</feature>
<evidence type="ECO:0000256" key="3">
    <source>
        <dbReference type="ARBA" id="ARBA00022692"/>
    </source>
</evidence>
<dbReference type="Proteomes" id="UP000094296">
    <property type="component" value="Unassembled WGS sequence"/>
</dbReference>
<dbReference type="PANTHER" id="PTHR30572:SF4">
    <property type="entry name" value="ABC TRANSPORTER PERMEASE YTRF"/>
    <property type="match status" value="1"/>
</dbReference>
<comment type="subcellular location">
    <subcellularLocation>
        <location evidence="1">Cell membrane</location>
        <topology evidence="1">Multi-pass membrane protein</topology>
    </subcellularLocation>
</comment>
<keyword evidence="3 7" id="KW-0812">Transmembrane</keyword>
<accession>A0A1E5G2H1</accession>
<dbReference type="GO" id="GO:0022857">
    <property type="term" value="F:transmembrane transporter activity"/>
    <property type="evidence" value="ECO:0007669"/>
    <property type="project" value="TreeGrafter"/>
</dbReference>
<keyword evidence="5 7" id="KW-0472">Membrane</keyword>
<dbReference type="Pfam" id="PF02687">
    <property type="entry name" value="FtsX"/>
    <property type="match status" value="1"/>
</dbReference>
<dbReference type="PANTHER" id="PTHR30572">
    <property type="entry name" value="MEMBRANE COMPONENT OF TRANSPORTER-RELATED"/>
    <property type="match status" value="1"/>
</dbReference>
<keyword evidence="4 7" id="KW-1133">Transmembrane helix</keyword>
<gene>
    <name evidence="10" type="ORF">BHF68_05670</name>
</gene>
<protein>
    <submittedName>
        <fullName evidence="10">ABC transporter permease</fullName>
    </submittedName>
</protein>
<dbReference type="Pfam" id="PF12704">
    <property type="entry name" value="MacB_PCD"/>
    <property type="match status" value="1"/>
</dbReference>
<dbReference type="STRING" id="766136.BHF68_05670"/>
<evidence type="ECO:0000256" key="7">
    <source>
        <dbReference type="SAM" id="Phobius"/>
    </source>
</evidence>
<comment type="similarity">
    <text evidence="6">Belongs to the ABC-4 integral membrane protein family.</text>
</comment>
<feature type="transmembrane region" description="Helical" evidence="7">
    <location>
        <begin position="20"/>
        <end position="42"/>
    </location>
</feature>
<organism evidence="10 11">
    <name type="scientific">Desulfuribacillus alkaliarsenatis</name>
    <dbReference type="NCBI Taxonomy" id="766136"/>
    <lineage>
        <taxon>Bacteria</taxon>
        <taxon>Bacillati</taxon>
        <taxon>Bacillota</taxon>
        <taxon>Desulfuribacillia</taxon>
        <taxon>Desulfuribacillales</taxon>
        <taxon>Desulfuribacillaceae</taxon>
        <taxon>Desulfuribacillus</taxon>
    </lineage>
</organism>
<feature type="domain" description="MacB-like periplasmic core" evidence="9">
    <location>
        <begin position="19"/>
        <end position="223"/>
    </location>
</feature>
<dbReference type="GO" id="GO:0005886">
    <property type="term" value="C:plasma membrane"/>
    <property type="evidence" value="ECO:0007669"/>
    <property type="project" value="UniProtKB-SubCell"/>
</dbReference>
<keyword evidence="11" id="KW-1185">Reference proteome</keyword>
<dbReference type="OrthoDB" id="9770036at2"/>
<evidence type="ECO:0000256" key="2">
    <source>
        <dbReference type="ARBA" id="ARBA00022475"/>
    </source>
</evidence>
<evidence type="ECO:0000259" key="9">
    <source>
        <dbReference type="Pfam" id="PF12704"/>
    </source>
</evidence>
<evidence type="ECO:0000256" key="5">
    <source>
        <dbReference type="ARBA" id="ARBA00023136"/>
    </source>
</evidence>
<name>A0A1E5G2H1_9FIRM</name>
<evidence type="ECO:0000259" key="8">
    <source>
        <dbReference type="Pfam" id="PF02687"/>
    </source>
</evidence>
<dbReference type="InterPro" id="IPR025857">
    <property type="entry name" value="MacB_PCD"/>
</dbReference>
<reference evidence="10 11" key="1">
    <citation type="submission" date="2016-09" db="EMBL/GenBank/DDBJ databases">
        <title>Draft genome sequence for the type strain of Desulfuribacillus alkaliarsenatis AHT28, an obligately anaerobic, sulfidogenic bacterium isolated from Russian soda lake sediments.</title>
        <authorList>
            <person name="Abin C.A."/>
            <person name="Hollibaugh J.T."/>
        </authorList>
    </citation>
    <scope>NUCLEOTIDE SEQUENCE [LARGE SCALE GENOMIC DNA]</scope>
    <source>
        <strain evidence="10 11">AHT28</strain>
    </source>
</reference>
<evidence type="ECO:0000313" key="10">
    <source>
        <dbReference type="EMBL" id="OEF97087.1"/>
    </source>
</evidence>
<sequence>MNIFRLIVSNLLAKKARFIFTLMGITLGITSLVILITLGSGLRDQIHQQASDFGANLIITPKGWCAFEQSKVLSGTQLPDAILPDDVEKIDGIEGIRVMPYLTVGSAINNEPVSVTGVRIDEIVKSKGWTVKEGRTEAEGNEVIAGAAIAESFELSIGQTFRFRGVEFTLIGILEATGTSDDGVLFVPLEAAQEAYATEGRVSYIAVQVEDINKVDHYAQEIAKRANVAVITDRQLLNSVLNVINTVNATLQVVAAVAVLTAAFGIINTMLTATYERKKEIGILKATGASNINIFRIFLGESAFYGLLGGAIGLIVGSLAAMFITPYIAQNEFAAFIGNANIQSFLAITDMVKILVGSIVLAIVAGLYPAWRAARLTPVEAINHE</sequence>
<feature type="transmembrane region" description="Helical" evidence="7">
    <location>
        <begin position="345"/>
        <end position="368"/>
    </location>
</feature>
<feature type="domain" description="ABC3 transporter permease C-terminal" evidence="8">
    <location>
        <begin position="253"/>
        <end position="378"/>
    </location>
</feature>
<dbReference type="EMBL" id="MIJE01000022">
    <property type="protein sequence ID" value="OEF97087.1"/>
    <property type="molecule type" value="Genomic_DNA"/>
</dbReference>
<dbReference type="InterPro" id="IPR050250">
    <property type="entry name" value="Macrolide_Exporter_MacB"/>
</dbReference>
<proteinExistence type="inferred from homology"/>
<dbReference type="AlphaFoldDB" id="A0A1E5G2H1"/>
<evidence type="ECO:0000256" key="6">
    <source>
        <dbReference type="ARBA" id="ARBA00038076"/>
    </source>
</evidence>
<dbReference type="InterPro" id="IPR003838">
    <property type="entry name" value="ABC3_permease_C"/>
</dbReference>
<keyword evidence="2" id="KW-1003">Cell membrane</keyword>
<dbReference type="RefSeq" id="WP_069643133.1">
    <property type="nucleotide sequence ID" value="NZ_MIJE01000022.1"/>
</dbReference>
<evidence type="ECO:0000313" key="11">
    <source>
        <dbReference type="Proteomes" id="UP000094296"/>
    </source>
</evidence>
<evidence type="ECO:0000256" key="4">
    <source>
        <dbReference type="ARBA" id="ARBA00022989"/>
    </source>
</evidence>
<feature type="transmembrane region" description="Helical" evidence="7">
    <location>
        <begin position="303"/>
        <end position="325"/>
    </location>
</feature>
<comment type="caution">
    <text evidence="10">The sequence shown here is derived from an EMBL/GenBank/DDBJ whole genome shotgun (WGS) entry which is preliminary data.</text>
</comment>